<comment type="subcellular location">
    <subcellularLocation>
        <location evidence="1">Nucleus</location>
    </subcellularLocation>
</comment>
<feature type="compositionally biased region" description="Acidic residues" evidence="5">
    <location>
        <begin position="43"/>
        <end position="69"/>
    </location>
</feature>
<gene>
    <name evidence="7" type="ORF">EJ08DRAFT_652063</name>
</gene>
<evidence type="ECO:0000313" key="7">
    <source>
        <dbReference type="EMBL" id="KAF2425512.1"/>
    </source>
</evidence>
<organism evidence="7 8">
    <name type="scientific">Tothia fuscella</name>
    <dbReference type="NCBI Taxonomy" id="1048955"/>
    <lineage>
        <taxon>Eukaryota</taxon>
        <taxon>Fungi</taxon>
        <taxon>Dikarya</taxon>
        <taxon>Ascomycota</taxon>
        <taxon>Pezizomycotina</taxon>
        <taxon>Dothideomycetes</taxon>
        <taxon>Pleosporomycetidae</taxon>
        <taxon>Venturiales</taxon>
        <taxon>Cylindrosympodiaceae</taxon>
        <taxon>Tothia</taxon>
    </lineage>
</organism>
<dbReference type="GO" id="GO:0005847">
    <property type="term" value="C:mRNA cleavage and polyadenylation specificity factor complex"/>
    <property type="evidence" value="ECO:0007669"/>
    <property type="project" value="TreeGrafter"/>
</dbReference>
<dbReference type="PANTHER" id="PTHR13484">
    <property type="entry name" value="FIP1-LIKE 1 PROTEIN"/>
    <property type="match status" value="1"/>
</dbReference>
<feature type="compositionally biased region" description="Low complexity" evidence="5">
    <location>
        <begin position="95"/>
        <end position="108"/>
    </location>
</feature>
<dbReference type="Pfam" id="PF05182">
    <property type="entry name" value="Fip1"/>
    <property type="match status" value="1"/>
</dbReference>
<feature type="compositionally biased region" description="Gly residues" evidence="5">
    <location>
        <begin position="302"/>
        <end position="325"/>
    </location>
</feature>
<dbReference type="AlphaFoldDB" id="A0A9P4NKQ3"/>
<feature type="region of interest" description="Disordered" evidence="5">
    <location>
        <begin position="1"/>
        <end position="120"/>
    </location>
</feature>
<keyword evidence="3" id="KW-0507">mRNA processing</keyword>
<evidence type="ECO:0000313" key="8">
    <source>
        <dbReference type="Proteomes" id="UP000800235"/>
    </source>
</evidence>
<dbReference type="InterPro" id="IPR051187">
    <property type="entry name" value="Pre-mRNA_3'-end_processing_reg"/>
</dbReference>
<feature type="compositionally biased region" description="Gly residues" evidence="5">
    <location>
        <begin position="345"/>
        <end position="357"/>
    </location>
</feature>
<evidence type="ECO:0000256" key="1">
    <source>
        <dbReference type="ARBA" id="ARBA00004123"/>
    </source>
</evidence>
<dbReference type="GO" id="GO:0006397">
    <property type="term" value="P:mRNA processing"/>
    <property type="evidence" value="ECO:0007669"/>
    <property type="project" value="UniProtKB-KW"/>
</dbReference>
<comment type="caution">
    <text evidence="7">The sequence shown here is derived from an EMBL/GenBank/DDBJ whole genome shotgun (WGS) entry which is preliminary data.</text>
</comment>
<reference evidence="7" key="1">
    <citation type="journal article" date="2020" name="Stud. Mycol.">
        <title>101 Dothideomycetes genomes: a test case for predicting lifestyles and emergence of pathogens.</title>
        <authorList>
            <person name="Haridas S."/>
            <person name="Albert R."/>
            <person name="Binder M."/>
            <person name="Bloem J."/>
            <person name="Labutti K."/>
            <person name="Salamov A."/>
            <person name="Andreopoulos B."/>
            <person name="Baker S."/>
            <person name="Barry K."/>
            <person name="Bills G."/>
            <person name="Bluhm B."/>
            <person name="Cannon C."/>
            <person name="Castanera R."/>
            <person name="Culley D."/>
            <person name="Daum C."/>
            <person name="Ezra D."/>
            <person name="Gonzalez J."/>
            <person name="Henrissat B."/>
            <person name="Kuo A."/>
            <person name="Liang C."/>
            <person name="Lipzen A."/>
            <person name="Lutzoni F."/>
            <person name="Magnuson J."/>
            <person name="Mondo S."/>
            <person name="Nolan M."/>
            <person name="Ohm R."/>
            <person name="Pangilinan J."/>
            <person name="Park H.-J."/>
            <person name="Ramirez L."/>
            <person name="Alfaro M."/>
            <person name="Sun H."/>
            <person name="Tritt A."/>
            <person name="Yoshinaga Y."/>
            <person name="Zwiers L.-H."/>
            <person name="Turgeon B."/>
            <person name="Goodwin S."/>
            <person name="Spatafora J."/>
            <person name="Crous P."/>
            <person name="Grigoriev I."/>
        </authorList>
    </citation>
    <scope>NUCLEOTIDE SEQUENCE</scope>
    <source>
        <strain evidence="7">CBS 130266</strain>
    </source>
</reference>
<evidence type="ECO:0000256" key="5">
    <source>
        <dbReference type="SAM" id="MobiDB-lite"/>
    </source>
</evidence>
<feature type="domain" description="Pre-mRNA polyadenylation factor Fip1" evidence="6">
    <location>
        <begin position="171"/>
        <end position="213"/>
    </location>
</feature>
<feature type="compositionally biased region" description="Polar residues" evidence="5">
    <location>
        <begin position="1"/>
        <end position="10"/>
    </location>
</feature>
<keyword evidence="4" id="KW-0539">Nucleus</keyword>
<feature type="compositionally biased region" description="Low complexity" evidence="5">
    <location>
        <begin position="326"/>
        <end position="344"/>
    </location>
</feature>
<evidence type="ECO:0000256" key="3">
    <source>
        <dbReference type="ARBA" id="ARBA00022664"/>
    </source>
</evidence>
<comment type="similarity">
    <text evidence="2">Belongs to the FIP1 family.</text>
</comment>
<feature type="region of interest" description="Disordered" evidence="5">
    <location>
        <begin position="299"/>
        <end position="366"/>
    </location>
</feature>
<evidence type="ECO:0000259" key="6">
    <source>
        <dbReference type="Pfam" id="PF05182"/>
    </source>
</evidence>
<proteinExistence type="inferred from homology"/>
<sequence>MGSSRESSLGSDAMEEEDDDLYGTGPVNNGAGDAPNGKVDDGDKMEEELEDGEEEDEEEEEDSESDIEIVTEKQDGPESSIPTRFTKSEPTQDGATTTTTNTTTTATTSKPHTKPSSAIKIVDPTTLALTRTPNPNQPLLLPGDKYPALRTSTISLDTIPLWNGKPITDLDIDADLAEQAKPWRRPGADQSEYFNYGFDEFTWSTYVMKQQTMKKALQEQKEETRMFESSLAGMGMPLPPGMPPMGGGGTAPSAPPAGPAGMGGMPTMPGMPSMDDMQAMFMQAVASGQDPSQMDFGSFMQGMGGAGGGGVGQGGGMGVPTGPSGGQQQQQQQWGQQQGYQQQGQGHGGHGQQQGGGRRGRGRGWQ</sequence>
<evidence type="ECO:0000256" key="4">
    <source>
        <dbReference type="ARBA" id="ARBA00023242"/>
    </source>
</evidence>
<dbReference type="Proteomes" id="UP000800235">
    <property type="component" value="Unassembled WGS sequence"/>
</dbReference>
<evidence type="ECO:0000256" key="2">
    <source>
        <dbReference type="ARBA" id="ARBA00007459"/>
    </source>
</evidence>
<dbReference type="InterPro" id="IPR007854">
    <property type="entry name" value="Fip1_dom"/>
</dbReference>
<keyword evidence="8" id="KW-1185">Reference proteome</keyword>
<dbReference type="PANTHER" id="PTHR13484:SF0">
    <property type="entry name" value="PRE-MRNA 3'-END-PROCESSING FACTOR FIP1"/>
    <property type="match status" value="1"/>
</dbReference>
<feature type="compositionally biased region" description="Polar residues" evidence="5">
    <location>
        <begin position="80"/>
        <end position="94"/>
    </location>
</feature>
<accession>A0A9P4NKQ3</accession>
<protein>
    <recommendedName>
        <fullName evidence="6">Pre-mRNA polyadenylation factor Fip1 domain-containing protein</fullName>
    </recommendedName>
</protein>
<name>A0A9P4NKQ3_9PEZI</name>
<dbReference type="EMBL" id="MU007069">
    <property type="protein sequence ID" value="KAF2425512.1"/>
    <property type="molecule type" value="Genomic_DNA"/>
</dbReference>
<dbReference type="OrthoDB" id="1917198at2759"/>
<feature type="region of interest" description="Disordered" evidence="5">
    <location>
        <begin position="244"/>
        <end position="264"/>
    </location>
</feature>